<accession>A0A1F5YGF8</accession>
<gene>
    <name evidence="2" type="ORF">A2Y99_04145</name>
</gene>
<dbReference type="InterPro" id="IPR014721">
    <property type="entry name" value="Ribsml_uS5_D2-typ_fold_subgr"/>
</dbReference>
<dbReference type="Pfam" id="PF00825">
    <property type="entry name" value="Ribonuclease_P"/>
    <property type="match status" value="1"/>
</dbReference>
<evidence type="ECO:0000256" key="1">
    <source>
        <dbReference type="ARBA" id="ARBA00022884"/>
    </source>
</evidence>
<organism evidence="2 3">
    <name type="scientific">Candidatus Gottesmanbacteria bacterium RBG_13_37_7</name>
    <dbReference type="NCBI Taxonomy" id="1798369"/>
    <lineage>
        <taxon>Bacteria</taxon>
        <taxon>Candidatus Gottesmaniibacteriota</taxon>
    </lineage>
</organism>
<dbReference type="GO" id="GO:0004526">
    <property type="term" value="F:ribonuclease P activity"/>
    <property type="evidence" value="ECO:0007669"/>
    <property type="project" value="InterPro"/>
</dbReference>
<name>A0A1F5YGF8_9BACT</name>
<dbReference type="Gene3D" id="3.30.230.10">
    <property type="match status" value="1"/>
</dbReference>
<dbReference type="AlphaFoldDB" id="A0A1F5YGF8"/>
<dbReference type="Proteomes" id="UP000178230">
    <property type="component" value="Unassembled WGS sequence"/>
</dbReference>
<dbReference type="InterPro" id="IPR000100">
    <property type="entry name" value="RNase_P"/>
</dbReference>
<reference evidence="2 3" key="1">
    <citation type="journal article" date="2016" name="Nat. Commun.">
        <title>Thousands of microbial genomes shed light on interconnected biogeochemical processes in an aquifer system.</title>
        <authorList>
            <person name="Anantharaman K."/>
            <person name="Brown C.T."/>
            <person name="Hug L.A."/>
            <person name="Sharon I."/>
            <person name="Castelle C.J."/>
            <person name="Probst A.J."/>
            <person name="Thomas B.C."/>
            <person name="Singh A."/>
            <person name="Wilkins M.J."/>
            <person name="Karaoz U."/>
            <person name="Brodie E.L."/>
            <person name="Williams K.H."/>
            <person name="Hubbard S.S."/>
            <person name="Banfield J.F."/>
        </authorList>
    </citation>
    <scope>NUCLEOTIDE SEQUENCE [LARGE SCALE GENOMIC DNA]</scope>
</reference>
<dbReference type="GO" id="GO:0008033">
    <property type="term" value="P:tRNA processing"/>
    <property type="evidence" value="ECO:0007669"/>
    <property type="project" value="InterPro"/>
</dbReference>
<sequence length="112" mass="13044">MTPKRHHLTFFQFQQNSNPKKNITSSLFNISVKKTNARFSRLVILVPVRLDKRSSSRHQTKRIVTQVLVSLLPEFKNQNDILLKPKKILSKKEIRGITGDLRFAFRKFISGP</sequence>
<keyword evidence="1" id="KW-0694">RNA-binding</keyword>
<evidence type="ECO:0000313" key="2">
    <source>
        <dbReference type="EMBL" id="OGF99265.1"/>
    </source>
</evidence>
<protein>
    <submittedName>
        <fullName evidence="2">Uncharacterized protein</fullName>
    </submittedName>
</protein>
<dbReference type="EMBL" id="MFIY01000062">
    <property type="protein sequence ID" value="OGF99265.1"/>
    <property type="molecule type" value="Genomic_DNA"/>
</dbReference>
<evidence type="ECO:0000313" key="3">
    <source>
        <dbReference type="Proteomes" id="UP000178230"/>
    </source>
</evidence>
<comment type="caution">
    <text evidence="2">The sequence shown here is derived from an EMBL/GenBank/DDBJ whole genome shotgun (WGS) entry which is preliminary data.</text>
</comment>
<proteinExistence type="predicted"/>
<dbReference type="GO" id="GO:0000049">
    <property type="term" value="F:tRNA binding"/>
    <property type="evidence" value="ECO:0007669"/>
    <property type="project" value="InterPro"/>
</dbReference>